<reference evidence="1" key="1">
    <citation type="submission" date="2020-09" db="EMBL/GenBank/DDBJ databases">
        <title>Genome-Enabled Discovery of Anthraquinone Biosynthesis in Senna tora.</title>
        <authorList>
            <person name="Kang S.-H."/>
            <person name="Pandey R.P."/>
            <person name="Lee C.-M."/>
            <person name="Sim J.-S."/>
            <person name="Jeong J.-T."/>
            <person name="Choi B.-S."/>
            <person name="Jung M."/>
            <person name="Ginzburg D."/>
            <person name="Zhao K."/>
            <person name="Won S.Y."/>
            <person name="Oh T.-J."/>
            <person name="Yu Y."/>
            <person name="Kim N.-H."/>
            <person name="Lee O.R."/>
            <person name="Lee T.-H."/>
            <person name="Bashyal P."/>
            <person name="Kim T.-S."/>
            <person name="Lee W.-H."/>
            <person name="Kawkins C."/>
            <person name="Kim C.-K."/>
            <person name="Kim J.S."/>
            <person name="Ahn B.O."/>
            <person name="Rhee S.Y."/>
            <person name="Sohng J.K."/>
        </authorList>
    </citation>
    <scope>NUCLEOTIDE SEQUENCE</scope>
    <source>
        <tissue evidence="1">Leaf</tissue>
    </source>
</reference>
<accession>A0A834WC12</accession>
<dbReference type="Proteomes" id="UP000634136">
    <property type="component" value="Unassembled WGS sequence"/>
</dbReference>
<proteinExistence type="predicted"/>
<protein>
    <submittedName>
        <fullName evidence="1">Uncharacterized protein</fullName>
    </submittedName>
</protein>
<evidence type="ECO:0000313" key="2">
    <source>
        <dbReference type="Proteomes" id="UP000634136"/>
    </source>
</evidence>
<dbReference type="EMBL" id="JAAIUW010000010">
    <property type="protein sequence ID" value="KAF7813576.1"/>
    <property type="molecule type" value="Genomic_DNA"/>
</dbReference>
<dbReference type="AlphaFoldDB" id="A0A834WC12"/>
<evidence type="ECO:0000313" key="1">
    <source>
        <dbReference type="EMBL" id="KAF7813576.1"/>
    </source>
</evidence>
<gene>
    <name evidence="1" type="ORF">G2W53_034552</name>
</gene>
<organism evidence="1 2">
    <name type="scientific">Senna tora</name>
    <dbReference type="NCBI Taxonomy" id="362788"/>
    <lineage>
        <taxon>Eukaryota</taxon>
        <taxon>Viridiplantae</taxon>
        <taxon>Streptophyta</taxon>
        <taxon>Embryophyta</taxon>
        <taxon>Tracheophyta</taxon>
        <taxon>Spermatophyta</taxon>
        <taxon>Magnoliopsida</taxon>
        <taxon>eudicotyledons</taxon>
        <taxon>Gunneridae</taxon>
        <taxon>Pentapetalae</taxon>
        <taxon>rosids</taxon>
        <taxon>fabids</taxon>
        <taxon>Fabales</taxon>
        <taxon>Fabaceae</taxon>
        <taxon>Caesalpinioideae</taxon>
        <taxon>Cassia clade</taxon>
        <taxon>Senna</taxon>
    </lineage>
</organism>
<name>A0A834WC12_9FABA</name>
<keyword evidence="2" id="KW-1185">Reference proteome</keyword>
<sequence>MPILRIHFALEKILEWAPHLLGVDVFGKARGRDGKFRALCF</sequence>
<comment type="caution">
    <text evidence="1">The sequence shown here is derived from an EMBL/GenBank/DDBJ whole genome shotgun (WGS) entry which is preliminary data.</text>
</comment>